<gene>
    <name evidence="9" type="ORF">QOZ84_15160</name>
</gene>
<evidence type="ECO:0000256" key="3">
    <source>
        <dbReference type="ARBA" id="ARBA00022475"/>
    </source>
</evidence>
<dbReference type="PROSITE" id="PS50928">
    <property type="entry name" value="ABC_TM1"/>
    <property type="match status" value="1"/>
</dbReference>
<keyword evidence="2 7" id="KW-0813">Transport</keyword>
<reference evidence="9 10" key="1">
    <citation type="submission" date="2023-05" db="EMBL/GenBank/DDBJ databases">
        <title>Rombocin, a short stable natural nisin variant, displays selective antimicrobial activity against Listeria monocytogenes and employs dual mode of action to kill target bacterial strains.</title>
        <authorList>
            <person name="Wambui J."/>
            <person name="Stephan R."/>
            <person name="Kuipers O.P."/>
        </authorList>
    </citation>
    <scope>NUCLEOTIDE SEQUENCE [LARGE SCALE GENOMIC DNA]</scope>
    <source>
        <strain evidence="9 10">RC002</strain>
    </source>
</reference>
<dbReference type="EMBL" id="JASKYM010000012">
    <property type="protein sequence ID" value="MDK2564873.1"/>
    <property type="molecule type" value="Genomic_DNA"/>
</dbReference>
<dbReference type="InterPro" id="IPR035906">
    <property type="entry name" value="MetI-like_sf"/>
</dbReference>
<evidence type="ECO:0000313" key="9">
    <source>
        <dbReference type="EMBL" id="MDK2564873.1"/>
    </source>
</evidence>
<evidence type="ECO:0000256" key="6">
    <source>
        <dbReference type="ARBA" id="ARBA00023136"/>
    </source>
</evidence>
<name>A0ABT7ED88_9FIRM</name>
<feature type="transmembrane region" description="Helical" evidence="7">
    <location>
        <begin position="272"/>
        <end position="297"/>
    </location>
</feature>
<feature type="transmembrane region" description="Helical" evidence="7">
    <location>
        <begin position="44"/>
        <end position="64"/>
    </location>
</feature>
<dbReference type="Proteomes" id="UP001301012">
    <property type="component" value="Unassembled WGS sequence"/>
</dbReference>
<evidence type="ECO:0000259" key="8">
    <source>
        <dbReference type="PROSITE" id="PS50928"/>
    </source>
</evidence>
<dbReference type="CDD" id="cd06261">
    <property type="entry name" value="TM_PBP2"/>
    <property type="match status" value="1"/>
</dbReference>
<protein>
    <submittedName>
        <fullName evidence="9">ABC transporter permease</fullName>
    </submittedName>
</protein>
<evidence type="ECO:0000313" key="10">
    <source>
        <dbReference type="Proteomes" id="UP001301012"/>
    </source>
</evidence>
<evidence type="ECO:0000256" key="2">
    <source>
        <dbReference type="ARBA" id="ARBA00022448"/>
    </source>
</evidence>
<evidence type="ECO:0000256" key="1">
    <source>
        <dbReference type="ARBA" id="ARBA00004651"/>
    </source>
</evidence>
<feature type="domain" description="ABC transmembrane type-1" evidence="8">
    <location>
        <begin position="103"/>
        <end position="294"/>
    </location>
</feature>
<dbReference type="InterPro" id="IPR050366">
    <property type="entry name" value="BP-dependent_transpt_permease"/>
</dbReference>
<keyword evidence="10" id="KW-1185">Reference proteome</keyword>
<keyword evidence="4 7" id="KW-0812">Transmembrane</keyword>
<organism evidence="9 10">
    <name type="scientific">Romboutsia sedimentorum</name>
    <dbReference type="NCBI Taxonomy" id="1368474"/>
    <lineage>
        <taxon>Bacteria</taxon>
        <taxon>Bacillati</taxon>
        <taxon>Bacillota</taxon>
        <taxon>Clostridia</taxon>
        <taxon>Peptostreptococcales</taxon>
        <taxon>Peptostreptococcaceae</taxon>
        <taxon>Romboutsia</taxon>
    </lineage>
</organism>
<dbReference type="SUPFAM" id="SSF161098">
    <property type="entry name" value="MetI-like"/>
    <property type="match status" value="1"/>
</dbReference>
<dbReference type="Pfam" id="PF00528">
    <property type="entry name" value="BPD_transp_1"/>
    <property type="match status" value="1"/>
</dbReference>
<comment type="similarity">
    <text evidence="7">Belongs to the binding-protein-dependent transport system permease family.</text>
</comment>
<proteinExistence type="inferred from homology"/>
<dbReference type="InterPro" id="IPR000515">
    <property type="entry name" value="MetI-like"/>
</dbReference>
<comment type="caution">
    <text evidence="9">The sequence shown here is derived from an EMBL/GenBank/DDBJ whole genome shotgun (WGS) entry which is preliminary data.</text>
</comment>
<feature type="transmembrane region" description="Helical" evidence="7">
    <location>
        <begin position="145"/>
        <end position="162"/>
    </location>
</feature>
<dbReference type="PANTHER" id="PTHR43386:SF1">
    <property type="entry name" value="D,D-DIPEPTIDE TRANSPORT SYSTEM PERMEASE PROTEIN DDPC-RELATED"/>
    <property type="match status" value="1"/>
</dbReference>
<accession>A0ABT7ED88</accession>
<keyword evidence="6 7" id="KW-0472">Membrane</keyword>
<evidence type="ECO:0000256" key="4">
    <source>
        <dbReference type="ARBA" id="ARBA00022692"/>
    </source>
</evidence>
<evidence type="ECO:0000256" key="5">
    <source>
        <dbReference type="ARBA" id="ARBA00022989"/>
    </source>
</evidence>
<feature type="transmembrane region" description="Helical" evidence="7">
    <location>
        <begin position="99"/>
        <end position="124"/>
    </location>
</feature>
<feature type="transmembrane region" description="Helical" evidence="7">
    <location>
        <begin position="168"/>
        <end position="186"/>
    </location>
</feature>
<keyword evidence="3" id="KW-1003">Cell membrane</keyword>
<sequence length="308" mass="34539">MIEVITVKLQYSDFEIVGENYIIQEKNIKVKRKSFVSEIKDKPYISIFLLSVIMLGCILSSKIINHDATYMDLLNSNIAPNKEFYFGTDSMGRDIFSMIWYGGKISLLIGILSTIISTFIGIIYGSISGVCCEIIDEIMMRFTEIILSIPSILIIIFTQAMLGNATPISISIVIGITSWMNIAKIVRSEVRQIRNSEYILAAKTMGGNFVYIVRQHLLPNFMSSIMFMVVTNIGFAIAIESTLSFLGIGLPIEIISWGSMLSLSEQALLTNQWWIILIPGIFLVVTLVCITNIGNYVRKNNNKKLSNL</sequence>
<evidence type="ECO:0000256" key="7">
    <source>
        <dbReference type="RuleBase" id="RU363032"/>
    </source>
</evidence>
<dbReference type="Gene3D" id="1.10.3720.10">
    <property type="entry name" value="MetI-like"/>
    <property type="match status" value="1"/>
</dbReference>
<keyword evidence="5 7" id="KW-1133">Transmembrane helix</keyword>
<dbReference type="PANTHER" id="PTHR43386">
    <property type="entry name" value="OLIGOPEPTIDE TRANSPORT SYSTEM PERMEASE PROTEIN APPC"/>
    <property type="match status" value="1"/>
</dbReference>
<feature type="transmembrane region" description="Helical" evidence="7">
    <location>
        <begin position="225"/>
        <end position="252"/>
    </location>
</feature>
<comment type="subcellular location">
    <subcellularLocation>
        <location evidence="1 7">Cell membrane</location>
        <topology evidence="1 7">Multi-pass membrane protein</topology>
    </subcellularLocation>
</comment>